<evidence type="ECO:0000256" key="5">
    <source>
        <dbReference type="SAM" id="SignalP"/>
    </source>
</evidence>
<comment type="subcellular location">
    <subcellularLocation>
        <location evidence="1">Cell envelope</location>
    </subcellularLocation>
</comment>
<evidence type="ECO:0000313" key="8">
    <source>
        <dbReference type="Proteomes" id="UP000501534"/>
    </source>
</evidence>
<evidence type="ECO:0000256" key="4">
    <source>
        <dbReference type="ARBA" id="ARBA00022729"/>
    </source>
</evidence>
<keyword evidence="8" id="KW-1185">Reference proteome</keyword>
<evidence type="ECO:0000256" key="1">
    <source>
        <dbReference type="ARBA" id="ARBA00004196"/>
    </source>
</evidence>
<dbReference type="KEGG" id="uru:DSM104443_00448"/>
<dbReference type="InterPro" id="IPR000914">
    <property type="entry name" value="SBP_5_dom"/>
</dbReference>
<accession>A0A6M4GSF9</accession>
<reference evidence="7 8" key="1">
    <citation type="submission" date="2020-04" db="EMBL/GenBank/DDBJ databases">
        <title>Usitatibacter rugosus gen. nov., sp. nov. and Usitatibacter palustris sp. nov., novel members of Usitatibacteraceae fam. nov. within the order Nitrosomonadales isolated from soil.</title>
        <authorList>
            <person name="Huber K.J."/>
            <person name="Neumann-Schaal M."/>
            <person name="Geppert A."/>
            <person name="Luckner M."/>
            <person name="Wanner G."/>
            <person name="Overmann J."/>
        </authorList>
    </citation>
    <scope>NUCLEOTIDE SEQUENCE [LARGE SCALE GENOMIC DNA]</scope>
    <source>
        <strain evidence="7 8">0125_3</strain>
    </source>
</reference>
<evidence type="ECO:0000256" key="2">
    <source>
        <dbReference type="ARBA" id="ARBA00005695"/>
    </source>
</evidence>
<dbReference type="InterPro" id="IPR030678">
    <property type="entry name" value="Peptide/Ni-bd"/>
</dbReference>
<dbReference type="Proteomes" id="UP000501534">
    <property type="component" value="Chromosome"/>
</dbReference>
<evidence type="ECO:0000259" key="6">
    <source>
        <dbReference type="Pfam" id="PF00496"/>
    </source>
</evidence>
<dbReference type="InterPro" id="IPR039424">
    <property type="entry name" value="SBP_5"/>
</dbReference>
<dbReference type="Gene3D" id="3.40.190.10">
    <property type="entry name" value="Periplasmic binding protein-like II"/>
    <property type="match status" value="1"/>
</dbReference>
<dbReference type="AlphaFoldDB" id="A0A6M4GSF9"/>
<dbReference type="Gene3D" id="3.10.105.10">
    <property type="entry name" value="Dipeptide-binding Protein, Domain 3"/>
    <property type="match status" value="1"/>
</dbReference>
<feature type="domain" description="Solute-binding protein family 5" evidence="6">
    <location>
        <begin position="71"/>
        <end position="508"/>
    </location>
</feature>
<dbReference type="RefSeq" id="WP_212756904.1">
    <property type="nucleotide sequence ID" value="NZ_CP053069.1"/>
</dbReference>
<organism evidence="7 8">
    <name type="scientific">Usitatibacter rugosus</name>
    <dbReference type="NCBI Taxonomy" id="2732067"/>
    <lineage>
        <taxon>Bacteria</taxon>
        <taxon>Pseudomonadati</taxon>
        <taxon>Pseudomonadota</taxon>
        <taxon>Betaproteobacteria</taxon>
        <taxon>Nitrosomonadales</taxon>
        <taxon>Usitatibacteraceae</taxon>
        <taxon>Usitatibacter</taxon>
    </lineage>
</organism>
<evidence type="ECO:0000256" key="3">
    <source>
        <dbReference type="ARBA" id="ARBA00022448"/>
    </source>
</evidence>
<keyword evidence="3" id="KW-0813">Transport</keyword>
<dbReference type="PIRSF" id="PIRSF002741">
    <property type="entry name" value="MppA"/>
    <property type="match status" value="1"/>
</dbReference>
<dbReference type="Pfam" id="PF00496">
    <property type="entry name" value="SBP_bac_5"/>
    <property type="match status" value="1"/>
</dbReference>
<protein>
    <submittedName>
        <fullName evidence="7">Putative deoxycholate-binding periplasmic protein YgiS</fullName>
    </submittedName>
</protein>
<keyword evidence="4 5" id="KW-0732">Signal</keyword>
<feature type="signal peptide" evidence="5">
    <location>
        <begin position="1"/>
        <end position="20"/>
    </location>
</feature>
<proteinExistence type="inferred from homology"/>
<sequence>MNLRILLAAAALAAALPAPAADPNKVFRFAIEVAETSLDPQRVSDLYSNIIAGNIYDPPLRYDHLARPMKLQPNTLSALPEVTDGGRTFTLHVKPGIYFAPDPAFKGKKRELVAEDYVYSFKRLIDARLRSPLLAEIEELVIGASEAAEKSRKTNTFDYDAPIEGLRALDRYTLQIRLKEPSFIFIYNFADCRVSCAVARDVVEHYGDDLTNHPVGTGPYQVTAWKRASKITLEANPNYREEFFSSEAPPGDEEAAAVVAALKGKRLPIVGRVEVYVLEAVQPRWLAFLNEEHDLLWRIPEEYAYIAAPENKIAPNLKKRGIHMAQVPALDLTFNYFNMEDPIWGGYTPERVALRRAVSLGYKVSDEIAIVRKGQAIPAETPYSPGVAGYDPNFRTSAGEYNPAKAKALLDMFGYVDRDGDGYRDLPDGSPLVLKSNSTTIARDVQLDELWKRSMDEIGIRYTVRKAQWPDLLKESNAGKLQFWQLGGSASSPDADTWLQTYYGPNAGYKGNRSRFKLDAYDKLYEKARAMPDSPERTKLYQEMARLLVAYAPSKINTHRILTDFWHPWVSGFRRPPVQSQPWWKFIDIDLARAPAPH</sequence>
<dbReference type="GO" id="GO:0043190">
    <property type="term" value="C:ATP-binding cassette (ABC) transporter complex"/>
    <property type="evidence" value="ECO:0007669"/>
    <property type="project" value="InterPro"/>
</dbReference>
<dbReference type="GO" id="GO:0030288">
    <property type="term" value="C:outer membrane-bounded periplasmic space"/>
    <property type="evidence" value="ECO:0007669"/>
    <property type="project" value="UniProtKB-ARBA"/>
</dbReference>
<feature type="chain" id="PRO_5026847972" evidence="5">
    <location>
        <begin position="21"/>
        <end position="598"/>
    </location>
</feature>
<name>A0A6M4GSF9_9PROT</name>
<gene>
    <name evidence="7" type="primary">ygiS</name>
    <name evidence="7" type="ORF">DSM104443_00448</name>
</gene>
<dbReference type="SUPFAM" id="SSF53850">
    <property type="entry name" value="Periplasmic binding protein-like II"/>
    <property type="match status" value="1"/>
</dbReference>
<dbReference type="GO" id="GO:0015833">
    <property type="term" value="P:peptide transport"/>
    <property type="evidence" value="ECO:0007669"/>
    <property type="project" value="TreeGrafter"/>
</dbReference>
<dbReference type="PANTHER" id="PTHR30290:SF10">
    <property type="entry name" value="PERIPLASMIC OLIGOPEPTIDE-BINDING PROTEIN-RELATED"/>
    <property type="match status" value="1"/>
</dbReference>
<dbReference type="PANTHER" id="PTHR30290">
    <property type="entry name" value="PERIPLASMIC BINDING COMPONENT OF ABC TRANSPORTER"/>
    <property type="match status" value="1"/>
</dbReference>
<evidence type="ECO:0000313" key="7">
    <source>
        <dbReference type="EMBL" id="QJR09404.1"/>
    </source>
</evidence>
<dbReference type="EMBL" id="CP053069">
    <property type="protein sequence ID" value="QJR09404.1"/>
    <property type="molecule type" value="Genomic_DNA"/>
</dbReference>
<comment type="similarity">
    <text evidence="2">Belongs to the bacterial solute-binding protein 5 family.</text>
</comment>
<dbReference type="GO" id="GO:1904680">
    <property type="term" value="F:peptide transmembrane transporter activity"/>
    <property type="evidence" value="ECO:0007669"/>
    <property type="project" value="TreeGrafter"/>
</dbReference>